<evidence type="ECO:0000256" key="3">
    <source>
        <dbReference type="ARBA" id="ARBA00022475"/>
    </source>
</evidence>
<comment type="subcellular location">
    <subcellularLocation>
        <location evidence="1">Cell membrane</location>
        <topology evidence="1">Multi-pass membrane protein</topology>
    </subcellularLocation>
</comment>
<evidence type="ECO:0000256" key="2">
    <source>
        <dbReference type="ARBA" id="ARBA00022448"/>
    </source>
</evidence>
<dbReference type="GO" id="GO:0022857">
    <property type="term" value="F:transmembrane transporter activity"/>
    <property type="evidence" value="ECO:0007669"/>
    <property type="project" value="InterPro"/>
</dbReference>
<dbReference type="AlphaFoldDB" id="A0A8B3RYW4"/>
<feature type="transmembrane region" description="Helical" evidence="7">
    <location>
        <begin position="57"/>
        <end position="78"/>
    </location>
</feature>
<evidence type="ECO:0000256" key="4">
    <source>
        <dbReference type="ARBA" id="ARBA00022692"/>
    </source>
</evidence>
<dbReference type="Pfam" id="PF00893">
    <property type="entry name" value="Multi_Drug_Res"/>
    <property type="match status" value="1"/>
</dbReference>
<organism evidence="8 9">
    <name type="scientific">Candidatus Argoarchaeum ethanivorans</name>
    <dbReference type="NCBI Taxonomy" id="2608793"/>
    <lineage>
        <taxon>Archaea</taxon>
        <taxon>Methanobacteriati</taxon>
        <taxon>Methanobacteriota</taxon>
        <taxon>Stenosarchaea group</taxon>
        <taxon>Methanomicrobia</taxon>
        <taxon>Methanosarcinales</taxon>
        <taxon>Methanosarcinales incertae sedis</taxon>
        <taxon>GOM Arc I cluster</taxon>
        <taxon>Candidatus Argoarchaeum</taxon>
    </lineage>
</organism>
<dbReference type="Gene3D" id="1.10.3730.20">
    <property type="match status" value="1"/>
</dbReference>
<dbReference type="GO" id="GO:0005886">
    <property type="term" value="C:plasma membrane"/>
    <property type="evidence" value="ECO:0007669"/>
    <property type="project" value="UniProtKB-SubCell"/>
</dbReference>
<dbReference type="PANTHER" id="PTHR30561:SF1">
    <property type="entry name" value="MULTIDRUG TRANSPORTER EMRE"/>
    <property type="match status" value="1"/>
</dbReference>
<reference evidence="9" key="1">
    <citation type="submission" date="2019-01" db="EMBL/GenBank/DDBJ databases">
        <title>Anaerobic oxidation of ethane by archaea from a marine hydrocarbon seep.</title>
        <authorList>
            <person name="Musat F."/>
        </authorList>
    </citation>
    <scope>NUCLEOTIDE SEQUENCE [LARGE SCALE GENOMIC DNA]</scope>
</reference>
<proteinExistence type="predicted"/>
<dbReference type="InterPro" id="IPR037185">
    <property type="entry name" value="EmrE-like"/>
</dbReference>
<name>A0A8B3RYW4_9EURY</name>
<dbReference type="SUPFAM" id="SSF103481">
    <property type="entry name" value="Multidrug resistance efflux transporter EmrE"/>
    <property type="match status" value="1"/>
</dbReference>
<evidence type="ECO:0000313" key="8">
    <source>
        <dbReference type="EMBL" id="RZB28841.1"/>
    </source>
</evidence>
<evidence type="ECO:0000256" key="6">
    <source>
        <dbReference type="ARBA" id="ARBA00023136"/>
    </source>
</evidence>
<keyword evidence="4 7" id="KW-0812">Transmembrane</keyword>
<dbReference type="PANTHER" id="PTHR30561">
    <property type="entry name" value="SMR FAMILY PROTON-DEPENDENT DRUG EFFLUX TRANSPORTER SUGE"/>
    <property type="match status" value="1"/>
</dbReference>
<protein>
    <submittedName>
        <fullName evidence="8">Small multidrug resistance pump</fullName>
    </submittedName>
</protein>
<dbReference type="Proteomes" id="UP000291831">
    <property type="component" value="Unassembled WGS sequence"/>
</dbReference>
<evidence type="ECO:0000256" key="7">
    <source>
        <dbReference type="SAM" id="Phobius"/>
    </source>
</evidence>
<evidence type="ECO:0000256" key="5">
    <source>
        <dbReference type="ARBA" id="ARBA00022989"/>
    </source>
</evidence>
<gene>
    <name evidence="8" type="ORF">AEth_01717</name>
</gene>
<comment type="caution">
    <text evidence="8">The sequence shown here is derived from an EMBL/GenBank/DDBJ whole genome shotgun (WGS) entry which is preliminary data.</text>
</comment>
<accession>A0A8B3RYW4</accession>
<keyword evidence="5 7" id="KW-1133">Transmembrane helix</keyword>
<keyword evidence="6 7" id="KW-0472">Membrane</keyword>
<evidence type="ECO:0000256" key="1">
    <source>
        <dbReference type="ARBA" id="ARBA00004651"/>
    </source>
</evidence>
<keyword evidence="2" id="KW-0813">Transport</keyword>
<dbReference type="InterPro" id="IPR045324">
    <property type="entry name" value="Small_multidrug_res"/>
</dbReference>
<feature type="transmembrane region" description="Helical" evidence="7">
    <location>
        <begin position="32"/>
        <end position="50"/>
    </location>
</feature>
<dbReference type="InterPro" id="IPR000390">
    <property type="entry name" value="Small_drug/metabolite_transptr"/>
</dbReference>
<evidence type="ECO:0000313" key="9">
    <source>
        <dbReference type="Proteomes" id="UP000291831"/>
    </source>
</evidence>
<keyword evidence="3" id="KW-1003">Cell membrane</keyword>
<dbReference type="EMBL" id="RPGO01000034">
    <property type="protein sequence ID" value="RZB28841.1"/>
    <property type="molecule type" value="Genomic_DNA"/>
</dbReference>
<sequence length="91" mass="10335">MKWILLFIGIIAELCGSTCMKMSEGFTKLYPSIFTFVFWAIGLTVFIFALKKFELSFAYAIWASLGIVGVSIIGMVFFTRTPLNILKLFLF</sequence>